<feature type="binding site" evidence="10">
    <location>
        <position position="309"/>
    </location>
    <ligand>
        <name>thiamine diphosphate</name>
        <dbReference type="ChEBI" id="CHEBI:58937"/>
    </ligand>
</feature>
<dbReference type="AlphaFoldDB" id="A0A6M1RH35"/>
<evidence type="ECO:0000259" key="11">
    <source>
        <dbReference type="SMART" id="SM00861"/>
    </source>
</evidence>
<proteinExistence type="inferred from homology"/>
<keyword evidence="6 10" id="KW-0460">Magnesium</keyword>
<keyword evidence="13" id="KW-1185">Reference proteome</keyword>
<dbReference type="InterPro" id="IPR029061">
    <property type="entry name" value="THDP-binding"/>
</dbReference>
<dbReference type="InterPro" id="IPR033248">
    <property type="entry name" value="Transketolase_C"/>
</dbReference>
<dbReference type="NCBIfam" id="NF003933">
    <property type="entry name" value="PRK05444.2-2"/>
    <property type="match status" value="1"/>
</dbReference>
<dbReference type="SUPFAM" id="SSF52518">
    <property type="entry name" value="Thiamin diphosphate-binding fold (THDP-binding)"/>
    <property type="match status" value="2"/>
</dbReference>
<feature type="binding site" evidence="10">
    <location>
        <position position="146"/>
    </location>
    <ligand>
        <name>Mg(2+)</name>
        <dbReference type="ChEBI" id="CHEBI:18420"/>
    </ligand>
</feature>
<evidence type="ECO:0000313" key="12">
    <source>
        <dbReference type="EMBL" id="NGO38936.1"/>
    </source>
</evidence>
<keyword evidence="7 10" id="KW-0784">Thiamine biosynthesis</keyword>
<dbReference type="CDD" id="cd02007">
    <property type="entry name" value="TPP_DXS"/>
    <property type="match status" value="1"/>
</dbReference>
<dbReference type="Pfam" id="PF02779">
    <property type="entry name" value="Transket_pyr"/>
    <property type="match status" value="1"/>
</dbReference>
<feature type="binding site" evidence="10">
    <location>
        <position position="74"/>
    </location>
    <ligand>
        <name>thiamine diphosphate</name>
        <dbReference type="ChEBI" id="CHEBI:58937"/>
    </ligand>
</feature>
<dbReference type="GO" id="GO:0016114">
    <property type="term" value="P:terpenoid biosynthetic process"/>
    <property type="evidence" value="ECO:0007669"/>
    <property type="project" value="UniProtKB-UniRule"/>
</dbReference>
<organism evidence="12 13">
    <name type="scientific">Limisphaera ngatamarikiensis</name>
    <dbReference type="NCBI Taxonomy" id="1324935"/>
    <lineage>
        <taxon>Bacteria</taxon>
        <taxon>Pseudomonadati</taxon>
        <taxon>Verrucomicrobiota</taxon>
        <taxon>Verrucomicrobiia</taxon>
        <taxon>Limisphaerales</taxon>
        <taxon>Limisphaeraceae</taxon>
        <taxon>Limisphaera</taxon>
    </lineage>
</organism>
<dbReference type="SMART" id="SM00861">
    <property type="entry name" value="Transket_pyr"/>
    <property type="match status" value="1"/>
</dbReference>
<comment type="caution">
    <text evidence="12">The sequence shown here is derived from an EMBL/GenBank/DDBJ whole genome shotgun (WGS) entry which is preliminary data.</text>
</comment>
<dbReference type="RefSeq" id="WP_165106677.1">
    <property type="nucleotide sequence ID" value="NZ_JAAKYA010000042.1"/>
</dbReference>
<dbReference type="CDD" id="cd07033">
    <property type="entry name" value="TPP_PYR_DXS_TK_like"/>
    <property type="match status" value="1"/>
</dbReference>
<accession>A0A6M1RH35</accession>
<dbReference type="GO" id="GO:0009228">
    <property type="term" value="P:thiamine biosynthetic process"/>
    <property type="evidence" value="ECO:0007669"/>
    <property type="project" value="UniProtKB-UniRule"/>
</dbReference>
<dbReference type="InterPro" id="IPR005477">
    <property type="entry name" value="Dxylulose-5-P_synthase"/>
</dbReference>
<evidence type="ECO:0000256" key="10">
    <source>
        <dbReference type="HAMAP-Rule" id="MF_00315"/>
    </source>
</evidence>
<keyword evidence="9 10" id="KW-0414">Isoprene biosynthesis</keyword>
<comment type="pathway">
    <text evidence="1 10">Metabolic intermediate biosynthesis; 1-deoxy-D-xylulose 5-phosphate biosynthesis; 1-deoxy-D-xylulose 5-phosphate from D-glyceraldehyde 3-phosphate and pyruvate: step 1/1.</text>
</comment>
<comment type="catalytic activity">
    <reaction evidence="10">
        <text>D-glyceraldehyde 3-phosphate + pyruvate + H(+) = 1-deoxy-D-xylulose 5-phosphate + CO2</text>
        <dbReference type="Rhea" id="RHEA:12605"/>
        <dbReference type="ChEBI" id="CHEBI:15361"/>
        <dbReference type="ChEBI" id="CHEBI:15378"/>
        <dbReference type="ChEBI" id="CHEBI:16526"/>
        <dbReference type="ChEBI" id="CHEBI:57792"/>
        <dbReference type="ChEBI" id="CHEBI:59776"/>
        <dbReference type="EC" id="2.2.1.7"/>
    </reaction>
</comment>
<evidence type="ECO:0000256" key="6">
    <source>
        <dbReference type="ARBA" id="ARBA00022842"/>
    </source>
</evidence>
<dbReference type="InterPro" id="IPR005475">
    <property type="entry name" value="Transketolase-like_Pyr-bd"/>
</dbReference>
<feature type="domain" description="Transketolase-like pyrimidine-binding" evidence="11">
    <location>
        <begin position="341"/>
        <end position="505"/>
    </location>
</feature>
<dbReference type="HAMAP" id="MF_00315">
    <property type="entry name" value="DXP_synth"/>
    <property type="match status" value="1"/>
</dbReference>
<dbReference type="PANTHER" id="PTHR43322">
    <property type="entry name" value="1-D-DEOXYXYLULOSE 5-PHOSPHATE SYNTHASE-RELATED"/>
    <property type="match status" value="1"/>
</dbReference>
<dbReference type="GO" id="GO:0030976">
    <property type="term" value="F:thiamine pyrophosphate binding"/>
    <property type="evidence" value="ECO:0007669"/>
    <property type="project" value="UniProtKB-UniRule"/>
</dbReference>
<comment type="cofactor">
    <cofactor evidence="10">
        <name>Mg(2+)</name>
        <dbReference type="ChEBI" id="CHEBI:18420"/>
    </cofactor>
    <text evidence="10">Binds 1 Mg(2+) ion per subunit.</text>
</comment>
<dbReference type="Pfam" id="PF13292">
    <property type="entry name" value="DXP_synthase_N"/>
    <property type="match status" value="2"/>
</dbReference>
<dbReference type="GO" id="GO:0008661">
    <property type="term" value="F:1-deoxy-D-xylulose-5-phosphate synthase activity"/>
    <property type="evidence" value="ECO:0007669"/>
    <property type="project" value="UniProtKB-UniRule"/>
</dbReference>
<feature type="binding site" evidence="10">
    <location>
        <position position="392"/>
    </location>
    <ligand>
        <name>thiamine diphosphate</name>
        <dbReference type="ChEBI" id="CHEBI:58937"/>
    </ligand>
</feature>
<keyword evidence="8 10" id="KW-0786">Thiamine pyrophosphate</keyword>
<feature type="binding site" evidence="10">
    <location>
        <begin position="115"/>
        <end position="117"/>
    </location>
    <ligand>
        <name>thiamine diphosphate</name>
        <dbReference type="ChEBI" id="CHEBI:58937"/>
    </ligand>
</feature>
<gene>
    <name evidence="10" type="primary">dxs</name>
    <name evidence="12" type="ORF">G4L39_05940</name>
</gene>
<evidence type="ECO:0000256" key="3">
    <source>
        <dbReference type="ARBA" id="ARBA00011738"/>
    </source>
</evidence>
<evidence type="ECO:0000256" key="5">
    <source>
        <dbReference type="ARBA" id="ARBA00022723"/>
    </source>
</evidence>
<dbReference type="Proteomes" id="UP000477311">
    <property type="component" value="Unassembled WGS sequence"/>
</dbReference>
<comment type="subunit">
    <text evidence="3 10">Homodimer.</text>
</comment>
<name>A0A6M1RH35_9BACT</name>
<reference evidence="12 13" key="1">
    <citation type="submission" date="2020-02" db="EMBL/GenBank/DDBJ databases">
        <title>Draft genome sequence of Limisphaera ngatamarikiensis NGM72.4T, a thermophilic Verrucomicrobia grouped in subdivision 3.</title>
        <authorList>
            <person name="Carere C.R."/>
            <person name="Steen J."/>
            <person name="Hugenholtz P."/>
            <person name="Stott M.B."/>
        </authorList>
    </citation>
    <scope>NUCLEOTIDE SEQUENCE [LARGE SCALE GENOMIC DNA]</scope>
    <source>
        <strain evidence="12 13">NGM72.4</strain>
    </source>
</reference>
<feature type="binding site" evidence="10">
    <location>
        <position position="175"/>
    </location>
    <ligand>
        <name>Mg(2+)</name>
        <dbReference type="ChEBI" id="CHEBI:18420"/>
    </ligand>
</feature>
<evidence type="ECO:0000256" key="4">
    <source>
        <dbReference type="ARBA" id="ARBA00022679"/>
    </source>
</evidence>
<evidence type="ECO:0000313" key="13">
    <source>
        <dbReference type="Proteomes" id="UP000477311"/>
    </source>
</evidence>
<dbReference type="GO" id="GO:0000287">
    <property type="term" value="F:magnesium ion binding"/>
    <property type="evidence" value="ECO:0007669"/>
    <property type="project" value="UniProtKB-UniRule"/>
</dbReference>
<feature type="binding site" evidence="10">
    <location>
        <begin position="147"/>
        <end position="148"/>
    </location>
    <ligand>
        <name>thiamine diphosphate</name>
        <dbReference type="ChEBI" id="CHEBI:58937"/>
    </ligand>
</feature>
<dbReference type="PANTHER" id="PTHR43322:SF5">
    <property type="entry name" value="1-DEOXY-D-XYLULOSE-5-PHOSPHATE SYNTHASE, CHLOROPLASTIC"/>
    <property type="match status" value="1"/>
</dbReference>
<protein>
    <recommendedName>
        <fullName evidence="10">1-deoxy-D-xylulose-5-phosphate synthase</fullName>
        <ecNumber evidence="10">2.2.1.7</ecNumber>
    </recommendedName>
    <alternativeName>
        <fullName evidence="10">1-deoxyxylulose-5-phosphate synthase</fullName>
        <shortName evidence="10">DXP synthase</shortName>
        <shortName evidence="10">DXPS</shortName>
    </alternativeName>
</protein>
<keyword evidence="4 10" id="KW-0808">Transferase</keyword>
<evidence type="ECO:0000256" key="7">
    <source>
        <dbReference type="ARBA" id="ARBA00022977"/>
    </source>
</evidence>
<comment type="cofactor">
    <cofactor evidence="10">
        <name>thiamine diphosphate</name>
        <dbReference type="ChEBI" id="CHEBI:58937"/>
    </cofactor>
    <text evidence="10">Binds 1 thiamine pyrophosphate per subunit.</text>
</comment>
<evidence type="ECO:0000256" key="2">
    <source>
        <dbReference type="ARBA" id="ARBA00011081"/>
    </source>
</evidence>
<keyword evidence="5 10" id="KW-0479">Metal-binding</keyword>
<feature type="binding site" evidence="10">
    <location>
        <position position="175"/>
    </location>
    <ligand>
        <name>thiamine diphosphate</name>
        <dbReference type="ChEBI" id="CHEBI:58937"/>
    </ligand>
</feature>
<dbReference type="InterPro" id="IPR009014">
    <property type="entry name" value="Transketo_C/PFOR_II"/>
</dbReference>
<comment type="function">
    <text evidence="10">Catalyzes the acyloin condensation reaction between C atoms 2 and 3 of pyruvate and glyceraldehyde 3-phosphate to yield 1-deoxy-D-xylulose-5-phosphate (DXP).</text>
</comment>
<evidence type="ECO:0000256" key="1">
    <source>
        <dbReference type="ARBA" id="ARBA00004980"/>
    </source>
</evidence>
<dbReference type="Gene3D" id="3.40.50.920">
    <property type="match status" value="1"/>
</dbReference>
<dbReference type="SUPFAM" id="SSF52922">
    <property type="entry name" value="TK C-terminal domain-like"/>
    <property type="match status" value="1"/>
</dbReference>
<dbReference type="Gene3D" id="3.40.50.970">
    <property type="match status" value="2"/>
</dbReference>
<dbReference type="FunFam" id="3.40.50.970:FF:000005">
    <property type="entry name" value="1-deoxy-D-xylulose-5-phosphate synthase"/>
    <property type="match status" value="1"/>
</dbReference>
<evidence type="ECO:0000256" key="8">
    <source>
        <dbReference type="ARBA" id="ARBA00023052"/>
    </source>
</evidence>
<comment type="similarity">
    <text evidence="2 10">Belongs to the transketolase family. DXPS subfamily.</text>
</comment>
<dbReference type="GO" id="GO:0019288">
    <property type="term" value="P:isopentenyl diphosphate biosynthetic process, methylerythritol 4-phosphate pathway"/>
    <property type="evidence" value="ECO:0007669"/>
    <property type="project" value="TreeGrafter"/>
</dbReference>
<evidence type="ECO:0000256" key="9">
    <source>
        <dbReference type="ARBA" id="ARBA00023229"/>
    </source>
</evidence>
<dbReference type="EMBL" id="JAAKYA010000042">
    <property type="protein sequence ID" value="NGO38936.1"/>
    <property type="molecule type" value="Genomic_DNA"/>
</dbReference>
<dbReference type="GO" id="GO:0005829">
    <property type="term" value="C:cytosol"/>
    <property type="evidence" value="ECO:0007669"/>
    <property type="project" value="TreeGrafter"/>
</dbReference>
<dbReference type="UniPathway" id="UPA00064">
    <property type="reaction ID" value="UER00091"/>
</dbReference>
<dbReference type="EC" id="2.2.1.7" evidence="10"/>
<sequence length="676" mass="74017">MSRYLDMVDSPQHVKSLTLEQLTVLAQEIREELIRVLSVNGGHVGPNLGVVELTLALHRVFDTPKDKFVWDVSHQCYVHKMLTGRKNRFHTIRTTNGLSGFASRSESPHDCYGAGHAGTALSAALGMCAARDRLGTDEHVVCIFGDAALTNGISYEALNNIAQTTRRFIGILNDNAYSIARNVGAIANYLNRLITHPRYNAFSREFQKFLLRLPKGELALKLAHKAEEGFKGALAGLGLRPAGEGEDPAAGADGRGGYGNPVLFEEMGLRYLGPIDGHDLEMLITTLEFAKTCQEPVVIHVLTQKGRGFEAAIKNPEKFHGSGPYDIRTGDSPPVKPGTPPNWQDVFGQVLVKLCRQNNYLVGITAAMPSGTGLKYLEKAFPDRYFDVGIAEEHAVIFAAGMATMGMRPVCAIYSTFLQRAYDCIHHDVCLQDLPVIFCMDRAGLSANDGPTHHGLFDIAYLRCLPNVIGMAPKDEDELQDMLFTATLQSHPCFIRYPRGPAEGVPIKEQPQPIPIGQAEVLEPFRGQGRPRAALFALGNMQSVARRAAELLRSEGWDVALINPRFFKPLDAGTHEFFGRTADVVATLEDHVLMGGYGSAVLELYSDRGITTPVVRLGWPDQFIEHASTVEHLRQKYGLTPERLVEQIRAAYERAGGGGLELDTAPTVLPGALRAS</sequence>
<dbReference type="Pfam" id="PF02780">
    <property type="entry name" value="Transketolase_C"/>
    <property type="match status" value="1"/>
</dbReference>